<comment type="subcellular location">
    <subcellularLocation>
        <location evidence="1 6">Virion</location>
    </subcellularLocation>
</comment>
<comment type="function">
    <text evidence="6">Self-assembles to form an icosahedral capsid.</text>
</comment>
<sequence length="81" mass="9529">WMDWCTKNDTQFRDVPGRLTIADVPLYAALLGYEDYCIKYYHDKGLSKEVRVTIQCPYTDPPLFDKDNTDMGFLPYDYNFG</sequence>
<dbReference type="EMBL" id="AF289363">
    <property type="protein sequence ID" value="AAG22028.1"/>
    <property type="molecule type" value="Genomic_DNA"/>
</dbReference>
<proteinExistence type="inferred from homology"/>
<evidence type="ECO:0000256" key="6">
    <source>
        <dbReference type="RuleBase" id="RU361230"/>
    </source>
</evidence>
<evidence type="ECO:0000256" key="4">
    <source>
        <dbReference type="ARBA" id="ARBA00022561"/>
    </source>
</evidence>
<name>Q9E0Y8_9VIRU</name>
<protein>
    <recommendedName>
        <fullName evidence="6">Capsid protein</fullName>
    </recommendedName>
</protein>
<evidence type="ECO:0000256" key="1">
    <source>
        <dbReference type="ARBA" id="ARBA00004328"/>
    </source>
</evidence>
<accession>Q9E0Y8</accession>
<feature type="non-terminal residue" evidence="7">
    <location>
        <position position="81"/>
    </location>
</feature>
<dbReference type="GO" id="GO:0039615">
    <property type="term" value="C:T=1 icosahedral viral capsid"/>
    <property type="evidence" value="ECO:0007669"/>
    <property type="project" value="UniProtKB-UniRule"/>
</dbReference>
<dbReference type="Pfam" id="PF02956">
    <property type="entry name" value="TT_ORF1"/>
    <property type="match status" value="1"/>
</dbReference>
<organism evidence="7">
    <name type="scientific">Torque teno virus</name>
    <dbReference type="NCBI Taxonomy" id="68887"/>
    <lineage>
        <taxon>Viruses</taxon>
        <taxon>Monodnaviria</taxon>
        <taxon>Shotokuvirae</taxon>
        <taxon>Commensaviricota</taxon>
        <taxon>Cardeaviricetes</taxon>
        <taxon>Sanitavirales</taxon>
        <taxon>Anelloviridae</taxon>
    </lineage>
</organism>
<keyword evidence="4 6" id="KW-0167">Capsid protein</keyword>
<keyword evidence="5 6" id="KW-0946">Virion</keyword>
<evidence type="ECO:0000256" key="5">
    <source>
        <dbReference type="ARBA" id="ARBA00022844"/>
    </source>
</evidence>
<feature type="non-terminal residue" evidence="7">
    <location>
        <position position="1"/>
    </location>
</feature>
<comment type="similarity">
    <text evidence="2 6">Belongs to the anelloviridae capsid protein family.</text>
</comment>
<evidence type="ECO:0000313" key="7">
    <source>
        <dbReference type="EMBL" id="AAG22028.1"/>
    </source>
</evidence>
<evidence type="ECO:0000256" key="3">
    <source>
        <dbReference type="ARBA" id="ARBA00022431"/>
    </source>
</evidence>
<reference evidence="7" key="1">
    <citation type="submission" date="2000-07" db="EMBL/GenBank/DDBJ databases">
        <title>Prevalence and distribution of TT virus genotypes in German and Ghanese individuals: identification of a new virus genotype from Ghana.</title>
        <authorList>
            <person name="Leitmeyer K.C."/>
            <person name="Meisel H."/>
        </authorList>
    </citation>
    <scope>NUCLEOTIDE SEQUENCE</scope>
    <source>
        <strain evidence="7">Ghana36</strain>
    </source>
</reference>
<keyword evidence="3 6" id="KW-1140">T=1 icosahedral capsid protein</keyword>
<evidence type="ECO:0000256" key="2">
    <source>
        <dbReference type="ARBA" id="ARBA00006131"/>
    </source>
</evidence>
<dbReference type="InterPro" id="IPR004219">
    <property type="entry name" value="TTvirus_Unk"/>
</dbReference>